<name>A0A085MBU1_9BILA</name>
<gene>
    <name evidence="1" type="ORF">M513_04387</name>
</gene>
<evidence type="ECO:0000313" key="2">
    <source>
        <dbReference type="Proteomes" id="UP000030764"/>
    </source>
</evidence>
<reference evidence="1 2" key="1">
    <citation type="journal article" date="2014" name="Nat. Genet.">
        <title>Genome and transcriptome of the porcine whipworm Trichuris suis.</title>
        <authorList>
            <person name="Jex A.R."/>
            <person name="Nejsum P."/>
            <person name="Schwarz E.M."/>
            <person name="Hu L."/>
            <person name="Young N.D."/>
            <person name="Hall R.S."/>
            <person name="Korhonen P.K."/>
            <person name="Liao S."/>
            <person name="Thamsborg S."/>
            <person name="Xia J."/>
            <person name="Xu P."/>
            <person name="Wang S."/>
            <person name="Scheerlinck J.P."/>
            <person name="Hofmann A."/>
            <person name="Sternberg P.W."/>
            <person name="Wang J."/>
            <person name="Gasser R.B."/>
        </authorList>
    </citation>
    <scope>NUCLEOTIDE SEQUENCE [LARGE SCALE GENOMIC DNA]</scope>
    <source>
        <strain evidence="1">DCEP-RM93M</strain>
    </source>
</reference>
<accession>A0A085MBU1</accession>
<proteinExistence type="predicted"/>
<sequence>MNTRARRKHYSSSTPRMHSIVSMALMEVDSPPLHIRKRTGETEERLANSSLPQGEQSYTRIFYNAAMPGT</sequence>
<evidence type="ECO:0000313" key="1">
    <source>
        <dbReference type="EMBL" id="KFD54687.1"/>
    </source>
</evidence>
<keyword evidence="2" id="KW-1185">Reference proteome</keyword>
<organism evidence="1 2">
    <name type="scientific">Trichuris suis</name>
    <name type="common">pig whipworm</name>
    <dbReference type="NCBI Taxonomy" id="68888"/>
    <lineage>
        <taxon>Eukaryota</taxon>
        <taxon>Metazoa</taxon>
        <taxon>Ecdysozoa</taxon>
        <taxon>Nematoda</taxon>
        <taxon>Enoplea</taxon>
        <taxon>Dorylaimia</taxon>
        <taxon>Trichinellida</taxon>
        <taxon>Trichuridae</taxon>
        <taxon>Trichuris</taxon>
    </lineage>
</organism>
<dbReference type="Proteomes" id="UP000030764">
    <property type="component" value="Unassembled WGS sequence"/>
</dbReference>
<dbReference type="EMBL" id="KL363205">
    <property type="protein sequence ID" value="KFD54687.1"/>
    <property type="molecule type" value="Genomic_DNA"/>
</dbReference>
<protein>
    <submittedName>
        <fullName evidence="1">Uncharacterized protein</fullName>
    </submittedName>
</protein>
<dbReference type="AlphaFoldDB" id="A0A085MBU1"/>